<dbReference type="EMBL" id="AYYC01000705">
    <property type="protein sequence ID" value="ETK04065.1"/>
    <property type="molecule type" value="Genomic_DNA"/>
</dbReference>
<dbReference type="PATRIC" id="fig|1410950.3.peg.1600"/>
<name>W2CAA6_9BACT</name>
<evidence type="ECO:0000256" key="1">
    <source>
        <dbReference type="SAM" id="MobiDB-lite"/>
    </source>
</evidence>
<accession>W2CAA6</accession>
<sequence>MIDEPKTPDTGARDQHGRFKKGHSGNPEKIFKTRPENAGRKPSAFKIALAILKEHGEALSLEDFKRSAAYIVGMSIPDLKTFMKRSDIPLALLVVAKSIYGDYQNKQMRNLETLLNRLYGMPNQPTEITTNRSPLERLSNDELLKIINDAKGVAAERARAKAAEAVEGADE</sequence>
<protein>
    <recommendedName>
        <fullName evidence="4">DUF5681 domain-containing protein</fullName>
    </recommendedName>
</protein>
<evidence type="ECO:0008006" key="4">
    <source>
        <dbReference type="Google" id="ProtNLM"/>
    </source>
</evidence>
<feature type="compositionally biased region" description="Basic and acidic residues" evidence="1">
    <location>
        <begin position="29"/>
        <end position="39"/>
    </location>
</feature>
<dbReference type="AlphaFoldDB" id="W2CAA6"/>
<organism evidence="2 3">
    <name type="scientific">Tannerella sp. oral taxon BU063 isolate Cell 5</name>
    <dbReference type="NCBI Taxonomy" id="1410950"/>
    <lineage>
        <taxon>Bacteria</taxon>
        <taxon>Pseudomonadati</taxon>
        <taxon>Bacteroidota</taxon>
        <taxon>Bacteroidia</taxon>
        <taxon>Bacteroidales</taxon>
        <taxon>Tannerellaceae</taxon>
        <taxon>Tannerella</taxon>
    </lineage>
</organism>
<feature type="region of interest" description="Disordered" evidence="1">
    <location>
        <begin position="1"/>
        <end position="39"/>
    </location>
</feature>
<proteinExistence type="predicted"/>
<dbReference type="Proteomes" id="UP000018872">
    <property type="component" value="Unassembled WGS sequence"/>
</dbReference>
<comment type="caution">
    <text evidence="2">The sequence shown here is derived from an EMBL/GenBank/DDBJ whole genome shotgun (WGS) entry which is preliminary data.</text>
</comment>
<gene>
    <name evidence="2" type="ORF">T229_10905</name>
</gene>
<feature type="compositionally biased region" description="Basic and acidic residues" evidence="1">
    <location>
        <begin position="1"/>
        <end position="17"/>
    </location>
</feature>
<evidence type="ECO:0000313" key="3">
    <source>
        <dbReference type="Proteomes" id="UP000018872"/>
    </source>
</evidence>
<evidence type="ECO:0000313" key="2">
    <source>
        <dbReference type="EMBL" id="ETK04065.1"/>
    </source>
</evidence>
<reference evidence="2 3" key="1">
    <citation type="submission" date="2013-11" db="EMBL/GenBank/DDBJ databases">
        <title>Single cell genomics of uncultured Tannerella BU063 (oral taxon 286).</title>
        <authorList>
            <person name="Beall C.J."/>
            <person name="Campbell A.G."/>
            <person name="Griffen A.L."/>
            <person name="Podar M."/>
            <person name="Leys E.J."/>
        </authorList>
    </citation>
    <scope>NUCLEOTIDE SEQUENCE [LARGE SCALE GENOMIC DNA]</scope>
    <source>
        <strain evidence="2">Cell 5</strain>
    </source>
</reference>